<proteinExistence type="predicted"/>
<dbReference type="EMBL" id="BBWV01000002">
    <property type="protein sequence ID" value="GAO43193.1"/>
    <property type="molecule type" value="Genomic_DNA"/>
</dbReference>
<dbReference type="RefSeq" id="WP_046369113.1">
    <property type="nucleotide sequence ID" value="NZ_BBWV01000002.1"/>
</dbReference>
<keyword evidence="3" id="KW-1185">Reference proteome</keyword>
<dbReference type="PANTHER" id="PTHR10210:SF41">
    <property type="entry name" value="RIBOSE-PHOSPHATE PYROPHOSPHOKINASE 1, CHLOROPLASTIC"/>
    <property type="match status" value="1"/>
</dbReference>
<dbReference type="GO" id="GO:0006164">
    <property type="term" value="P:purine nucleotide biosynthetic process"/>
    <property type="evidence" value="ECO:0007669"/>
    <property type="project" value="TreeGrafter"/>
</dbReference>
<dbReference type="InterPro" id="IPR000836">
    <property type="entry name" value="PRTase_dom"/>
</dbReference>
<dbReference type="CDD" id="cd06223">
    <property type="entry name" value="PRTases_typeI"/>
    <property type="match status" value="1"/>
</dbReference>
<dbReference type="GO" id="GO:0016301">
    <property type="term" value="F:kinase activity"/>
    <property type="evidence" value="ECO:0007669"/>
    <property type="project" value="UniProtKB-KW"/>
</dbReference>
<dbReference type="GO" id="GO:0004749">
    <property type="term" value="F:ribose phosphate diphosphokinase activity"/>
    <property type="evidence" value="ECO:0007669"/>
    <property type="project" value="TreeGrafter"/>
</dbReference>
<name>A0A0E9N086_9BACT</name>
<dbReference type="PANTHER" id="PTHR10210">
    <property type="entry name" value="RIBOSE-PHOSPHATE DIPHOSPHOKINASE FAMILY MEMBER"/>
    <property type="match status" value="1"/>
</dbReference>
<comment type="caution">
    <text evidence="2">The sequence shown here is derived from an EMBL/GenBank/DDBJ whole genome shotgun (WGS) entry which is preliminary data.</text>
</comment>
<dbReference type="GO" id="GO:0006015">
    <property type="term" value="P:5-phosphoribose 1-diphosphate biosynthetic process"/>
    <property type="evidence" value="ECO:0007669"/>
    <property type="project" value="TreeGrafter"/>
</dbReference>
<dbReference type="SUPFAM" id="SSF53271">
    <property type="entry name" value="PRTase-like"/>
    <property type="match status" value="1"/>
</dbReference>
<keyword evidence="2" id="KW-0418">Kinase</keyword>
<protein>
    <submittedName>
        <fullName evidence="2">Putative ribose-phosphate pyrophosphokinase</fullName>
    </submittedName>
</protein>
<organism evidence="2 3">
    <name type="scientific">Flavihumibacter petaseus NBRC 106054</name>
    <dbReference type="NCBI Taxonomy" id="1220578"/>
    <lineage>
        <taxon>Bacteria</taxon>
        <taxon>Pseudomonadati</taxon>
        <taxon>Bacteroidota</taxon>
        <taxon>Chitinophagia</taxon>
        <taxon>Chitinophagales</taxon>
        <taxon>Chitinophagaceae</taxon>
        <taxon>Flavihumibacter</taxon>
    </lineage>
</organism>
<dbReference type="GO" id="GO:0000287">
    <property type="term" value="F:magnesium ion binding"/>
    <property type="evidence" value="ECO:0007669"/>
    <property type="project" value="InterPro"/>
</dbReference>
<evidence type="ECO:0000313" key="2">
    <source>
        <dbReference type="EMBL" id="GAO43193.1"/>
    </source>
</evidence>
<dbReference type="STRING" id="1220578.FPE01S_02_02970"/>
<dbReference type="OrthoDB" id="643885at2"/>
<gene>
    <name evidence="2" type="ORF">FPE01S_02_02970</name>
</gene>
<keyword evidence="2" id="KW-0808">Transferase</keyword>
<feature type="domain" description="Phosphoribosyltransferase" evidence="1">
    <location>
        <begin position="157"/>
        <end position="256"/>
    </location>
</feature>
<sequence length="279" mass="30995">MNTLNLVSPEKSDLQFTTMIFPDGQPHIKINPDDLQQLDHNAPIRILTRMANANDILLALFVKNTLDYHEFEHIELHITYLLCARMDRVMTGGEPFSLKVIAAMINQAQFRKVKIFDPHSEVTTAMIERSYAVTNHDYVQQVLAETQPALQPDRYYLVSPDAGALKKIHGLAQHLGITHLVECMKEREVKTGKLTGFTTTATSLSGATCFIVDDICDGGGTFVGTAALLKQKGAAAVHLIVSHGIFSKGTTLENIDRIYSTNSYREVSGIHCLPVERFL</sequence>
<dbReference type="Gene3D" id="3.40.50.2020">
    <property type="match status" value="2"/>
</dbReference>
<dbReference type="GO" id="GO:0002189">
    <property type="term" value="C:ribose phosphate diphosphokinase complex"/>
    <property type="evidence" value="ECO:0007669"/>
    <property type="project" value="TreeGrafter"/>
</dbReference>
<dbReference type="Pfam" id="PF00156">
    <property type="entry name" value="Pribosyltran"/>
    <property type="match status" value="1"/>
</dbReference>
<evidence type="ECO:0000313" key="3">
    <source>
        <dbReference type="Proteomes" id="UP000033121"/>
    </source>
</evidence>
<dbReference type="InterPro" id="IPR029057">
    <property type="entry name" value="PRTase-like"/>
</dbReference>
<accession>A0A0E9N086</accession>
<dbReference type="InterPro" id="IPR005946">
    <property type="entry name" value="Rib-P_diPkinase"/>
</dbReference>
<dbReference type="AlphaFoldDB" id="A0A0E9N086"/>
<evidence type="ECO:0000259" key="1">
    <source>
        <dbReference type="Pfam" id="PF00156"/>
    </source>
</evidence>
<dbReference type="Proteomes" id="UP000033121">
    <property type="component" value="Unassembled WGS sequence"/>
</dbReference>
<reference evidence="2 3" key="1">
    <citation type="submission" date="2015-04" db="EMBL/GenBank/DDBJ databases">
        <title>Whole genome shotgun sequence of Flavihumibacter petaseus NBRC 106054.</title>
        <authorList>
            <person name="Miyazawa S."/>
            <person name="Hosoyama A."/>
            <person name="Hashimoto M."/>
            <person name="Noguchi M."/>
            <person name="Tsuchikane K."/>
            <person name="Ohji S."/>
            <person name="Yamazoe A."/>
            <person name="Ichikawa N."/>
            <person name="Kimura A."/>
            <person name="Fujita N."/>
        </authorList>
    </citation>
    <scope>NUCLEOTIDE SEQUENCE [LARGE SCALE GENOMIC DNA]</scope>
    <source>
        <strain evidence="2 3">NBRC 106054</strain>
    </source>
</reference>
<dbReference type="GO" id="GO:0005737">
    <property type="term" value="C:cytoplasm"/>
    <property type="evidence" value="ECO:0007669"/>
    <property type="project" value="TreeGrafter"/>
</dbReference>